<accession>A0A9P9YMM0</accession>
<evidence type="ECO:0000313" key="2">
    <source>
        <dbReference type="Proteomes" id="UP001059596"/>
    </source>
</evidence>
<gene>
    <name evidence="1" type="ORF">M5D96_008152</name>
</gene>
<proteinExistence type="predicted"/>
<dbReference type="AlphaFoldDB" id="A0A9P9YMM0"/>
<protein>
    <submittedName>
        <fullName evidence="1">Uncharacterized protein</fullName>
    </submittedName>
</protein>
<comment type="caution">
    <text evidence="1">The sequence shown here is derived from an EMBL/GenBank/DDBJ whole genome shotgun (WGS) entry which is preliminary data.</text>
</comment>
<dbReference type="EMBL" id="JAMKOV010000006">
    <property type="protein sequence ID" value="KAI8039428.1"/>
    <property type="molecule type" value="Genomic_DNA"/>
</dbReference>
<sequence>MVAYYDECDATENPKTLTDWVRNFRVKRQKMRRKLRGAGNDLRVNAILSTALLHAEHELRRKQQERFSRWLEMQTRFVPHGRTHCGSDARHLTVDRFLWVPVRDAHPTVLALSKCSES</sequence>
<organism evidence="1 2">
    <name type="scientific">Drosophila gunungcola</name>
    <name type="common">fruit fly</name>
    <dbReference type="NCBI Taxonomy" id="103775"/>
    <lineage>
        <taxon>Eukaryota</taxon>
        <taxon>Metazoa</taxon>
        <taxon>Ecdysozoa</taxon>
        <taxon>Arthropoda</taxon>
        <taxon>Hexapoda</taxon>
        <taxon>Insecta</taxon>
        <taxon>Pterygota</taxon>
        <taxon>Neoptera</taxon>
        <taxon>Endopterygota</taxon>
        <taxon>Diptera</taxon>
        <taxon>Brachycera</taxon>
        <taxon>Muscomorpha</taxon>
        <taxon>Ephydroidea</taxon>
        <taxon>Drosophilidae</taxon>
        <taxon>Drosophila</taxon>
        <taxon>Sophophora</taxon>
    </lineage>
</organism>
<evidence type="ECO:0000313" key="1">
    <source>
        <dbReference type="EMBL" id="KAI8039428.1"/>
    </source>
</evidence>
<dbReference type="Proteomes" id="UP001059596">
    <property type="component" value="Unassembled WGS sequence"/>
</dbReference>
<keyword evidence="2" id="KW-1185">Reference proteome</keyword>
<name>A0A9P9YMM0_9MUSC</name>
<reference evidence="1" key="1">
    <citation type="journal article" date="2023" name="Genome Biol. Evol.">
        <title>Long-read-based Genome Assembly of Drosophila gunungcola Reveals Fewer Chemosensory Genes in Flower-breeding Species.</title>
        <authorList>
            <person name="Negi A."/>
            <person name="Liao B.Y."/>
            <person name="Yeh S.D."/>
        </authorList>
    </citation>
    <scope>NUCLEOTIDE SEQUENCE</scope>
    <source>
        <strain evidence="1">Sukarami</strain>
    </source>
</reference>